<evidence type="ECO:0000313" key="6">
    <source>
        <dbReference type="EMBL" id="CAF4203452.1"/>
    </source>
</evidence>
<evidence type="ECO:0000313" key="5">
    <source>
        <dbReference type="EMBL" id="CAF3849358.1"/>
    </source>
</evidence>
<dbReference type="EMBL" id="CAJNOK010009343">
    <property type="protein sequence ID" value="CAF1087109.1"/>
    <property type="molecule type" value="Genomic_DNA"/>
</dbReference>
<evidence type="ECO:0000313" key="7">
    <source>
        <dbReference type="Proteomes" id="UP000663829"/>
    </source>
</evidence>
<feature type="domain" description="TLDc" evidence="2">
    <location>
        <begin position="133"/>
        <end position="309"/>
    </location>
</feature>
<reference evidence="4" key="1">
    <citation type="submission" date="2021-02" db="EMBL/GenBank/DDBJ databases">
        <authorList>
            <person name="Nowell W R."/>
        </authorList>
    </citation>
    <scope>NUCLEOTIDE SEQUENCE</scope>
</reference>
<proteinExistence type="predicted"/>
<name>A0A815GLK0_9BILA</name>
<dbReference type="EMBL" id="CAJOBA010009358">
    <property type="protein sequence ID" value="CAF3849358.1"/>
    <property type="molecule type" value="Genomic_DNA"/>
</dbReference>
<dbReference type="InterPro" id="IPR006571">
    <property type="entry name" value="TLDc_dom"/>
</dbReference>
<evidence type="ECO:0000313" key="4">
    <source>
        <dbReference type="EMBL" id="CAF1341696.1"/>
    </source>
</evidence>
<dbReference type="Proteomes" id="UP000677228">
    <property type="component" value="Unassembled WGS sequence"/>
</dbReference>
<dbReference type="EMBL" id="CAJOBC010059225">
    <property type="protein sequence ID" value="CAF4203452.1"/>
    <property type="molecule type" value="Genomic_DNA"/>
</dbReference>
<protein>
    <recommendedName>
        <fullName evidence="2">TLDc domain-containing protein</fullName>
    </recommendedName>
</protein>
<keyword evidence="1" id="KW-0175">Coiled coil</keyword>
<evidence type="ECO:0000259" key="2">
    <source>
        <dbReference type="PROSITE" id="PS51886"/>
    </source>
</evidence>
<comment type="caution">
    <text evidence="4">The sequence shown here is derived from an EMBL/GenBank/DDBJ whole genome shotgun (WGS) entry which is preliminary data.</text>
</comment>
<dbReference type="Pfam" id="PF07534">
    <property type="entry name" value="TLD"/>
    <property type="match status" value="1"/>
</dbReference>
<dbReference type="Proteomes" id="UP000681722">
    <property type="component" value="Unassembled WGS sequence"/>
</dbReference>
<dbReference type="SMART" id="SM00584">
    <property type="entry name" value="TLDc"/>
    <property type="match status" value="1"/>
</dbReference>
<dbReference type="PANTHER" id="PTHR23354">
    <property type="entry name" value="NUCLEOLAR PROTEIN 7/ESTROGEN RECEPTOR COACTIVATOR-RELATED"/>
    <property type="match status" value="1"/>
</dbReference>
<dbReference type="EMBL" id="CAJNOQ010014446">
    <property type="protein sequence ID" value="CAF1341696.1"/>
    <property type="molecule type" value="Genomic_DNA"/>
</dbReference>
<gene>
    <name evidence="4" type="ORF">GPM918_LOCUS30463</name>
    <name evidence="3" type="ORF">OVA965_LOCUS18652</name>
    <name evidence="6" type="ORF">SRO942_LOCUS31079</name>
    <name evidence="5" type="ORF">TMI583_LOCUS18662</name>
</gene>
<dbReference type="OrthoDB" id="10001977at2759"/>
<sequence length="310" mass="36077">MDDSIFTDIDRWEEITIIQVRTAADNARKRVDELKQKTRSQLQRDYEQLSQELRHRKENDDYFEHDLDKLTTQLEQLKLSITNTADLIKIRSRSIDWLTVLETEARGTETGNVVPTQNVSEKHIEKTKHETAALFDGTSLLSAEHQLKVNEFYGQSKQRWKLIYQASRDGFGVKDFHSRCDDQGETMIVIRSENGYLFGASNRVPWRSEGGWIEDESSFLFTLTNPHTIPPTKYHIHPHESAYSMYHRADCGPLFGRGHDLWVSHRSNENSKSCTRFPRSFMDTTGKGMKTFTGDKHFRTSDIEVFRLVQ</sequence>
<organism evidence="4 7">
    <name type="scientific">Didymodactylos carnosus</name>
    <dbReference type="NCBI Taxonomy" id="1234261"/>
    <lineage>
        <taxon>Eukaryota</taxon>
        <taxon>Metazoa</taxon>
        <taxon>Spiralia</taxon>
        <taxon>Gnathifera</taxon>
        <taxon>Rotifera</taxon>
        <taxon>Eurotatoria</taxon>
        <taxon>Bdelloidea</taxon>
        <taxon>Philodinida</taxon>
        <taxon>Philodinidae</taxon>
        <taxon>Didymodactylos</taxon>
    </lineage>
</organism>
<dbReference type="AlphaFoldDB" id="A0A815GLK0"/>
<keyword evidence="7" id="KW-1185">Reference proteome</keyword>
<accession>A0A815GLK0</accession>
<dbReference type="Proteomes" id="UP000682733">
    <property type="component" value="Unassembled WGS sequence"/>
</dbReference>
<evidence type="ECO:0000313" key="3">
    <source>
        <dbReference type="EMBL" id="CAF1087109.1"/>
    </source>
</evidence>
<dbReference type="Proteomes" id="UP000663829">
    <property type="component" value="Unassembled WGS sequence"/>
</dbReference>
<evidence type="ECO:0000256" key="1">
    <source>
        <dbReference type="SAM" id="Coils"/>
    </source>
</evidence>
<dbReference type="PROSITE" id="PS51886">
    <property type="entry name" value="TLDC"/>
    <property type="match status" value="1"/>
</dbReference>
<feature type="coiled-coil region" evidence="1">
    <location>
        <begin position="17"/>
        <end position="87"/>
    </location>
</feature>